<evidence type="ECO:0000313" key="2">
    <source>
        <dbReference type="EMBL" id="MDQ0215751.1"/>
    </source>
</evidence>
<reference evidence="2" key="1">
    <citation type="submission" date="2023-07" db="EMBL/GenBank/DDBJ databases">
        <title>Genomic Encyclopedia of Type Strains, Phase IV (KMG-IV): sequencing the most valuable type-strain genomes for metagenomic binning, comparative biology and taxonomic classification.</title>
        <authorList>
            <person name="Goeker M."/>
        </authorList>
    </citation>
    <scope>NUCLEOTIDE SEQUENCE</scope>
    <source>
        <strain evidence="2">DSM 23947</strain>
    </source>
</reference>
<keyword evidence="1" id="KW-0175">Coiled coil</keyword>
<dbReference type="Proteomes" id="UP001237207">
    <property type="component" value="Unassembled WGS sequence"/>
</dbReference>
<sequence>MYRQQGQEFFFPPQFPPSPGGQDVFNRLDRLERQVQRLNNRVDRLDRRVDRLERRLGFRDPYEEYQEF</sequence>
<organism evidence="2 3">
    <name type="scientific">Oikeobacillus pervagus</name>
    <dbReference type="NCBI Taxonomy" id="1325931"/>
    <lineage>
        <taxon>Bacteria</taxon>
        <taxon>Bacillati</taxon>
        <taxon>Bacillota</taxon>
        <taxon>Bacilli</taxon>
        <taxon>Bacillales</taxon>
        <taxon>Bacillaceae</taxon>
        <taxon>Oikeobacillus</taxon>
    </lineage>
</organism>
<feature type="coiled-coil region" evidence="1">
    <location>
        <begin position="21"/>
        <end position="55"/>
    </location>
</feature>
<comment type="caution">
    <text evidence="2">The sequence shown here is derived from an EMBL/GenBank/DDBJ whole genome shotgun (WGS) entry which is preliminary data.</text>
</comment>
<gene>
    <name evidence="2" type="ORF">J2S13_002171</name>
</gene>
<protein>
    <submittedName>
        <fullName evidence="2">Nuclease with TOPRIM domain</fullName>
    </submittedName>
</protein>
<dbReference type="EMBL" id="JAUSUC010000026">
    <property type="protein sequence ID" value="MDQ0215751.1"/>
    <property type="molecule type" value="Genomic_DNA"/>
</dbReference>
<evidence type="ECO:0000256" key="1">
    <source>
        <dbReference type="SAM" id="Coils"/>
    </source>
</evidence>
<dbReference type="AlphaFoldDB" id="A0AAJ1T5S7"/>
<accession>A0AAJ1T5S7</accession>
<evidence type="ECO:0000313" key="3">
    <source>
        <dbReference type="Proteomes" id="UP001237207"/>
    </source>
</evidence>
<keyword evidence="3" id="KW-1185">Reference proteome</keyword>
<proteinExistence type="predicted"/>
<name>A0AAJ1T5S7_9BACI</name>
<dbReference type="Gene3D" id="1.20.1270.70">
    <property type="entry name" value="Designed single chain three-helix bundle"/>
    <property type="match status" value="1"/>
</dbReference>
<dbReference type="RefSeq" id="WP_370874024.1">
    <property type="nucleotide sequence ID" value="NZ_JAUSUC010000026.1"/>
</dbReference>